<sequence length="269" mass="29165">MYYPADHPMHALVFAAGRGTRLRPYTDRTPKPLLEIAGEPLLVRTLRSVVDAGVDGIVIVVGYRAGDVIDTVGSVIDGVPIRYAVQDDREGLAHAVCTAFEEGYGVFDPDTIEEDEDGALPTDVLTVNGDNVFDDDCDLSRLVDRHHEPDVDGTLLLDRVARNEAETTARCVLDDDGTVRSLESSTSEPESGYIAGGVQTHDARTLFEACHTVERSDTGEYELADALEDLIADGNRYVGVDFEGWHLNVNTPADLKQARKYLGADGSTG</sequence>
<dbReference type="Proteomes" id="UP000011599">
    <property type="component" value="Unassembled WGS sequence"/>
</dbReference>
<dbReference type="EMBL" id="AOHW01000032">
    <property type="protein sequence ID" value="ELY40483.1"/>
    <property type="molecule type" value="Genomic_DNA"/>
</dbReference>
<evidence type="ECO:0000259" key="3">
    <source>
        <dbReference type="Pfam" id="PF00483"/>
    </source>
</evidence>
<name>L9VW45_9EURY</name>
<dbReference type="AlphaFoldDB" id="L9VW45"/>
<evidence type="ECO:0000313" key="5">
    <source>
        <dbReference type="Proteomes" id="UP000011599"/>
    </source>
</evidence>
<proteinExistence type="predicted"/>
<evidence type="ECO:0000256" key="2">
    <source>
        <dbReference type="ARBA" id="ARBA00022695"/>
    </source>
</evidence>
<dbReference type="InterPro" id="IPR050065">
    <property type="entry name" value="GlmU-like"/>
</dbReference>
<gene>
    <name evidence="4" type="ORF">C496_11558</name>
</gene>
<dbReference type="CDD" id="cd04181">
    <property type="entry name" value="NTP_transferase"/>
    <property type="match status" value="1"/>
</dbReference>
<dbReference type="Gene3D" id="3.90.550.10">
    <property type="entry name" value="Spore Coat Polysaccharide Biosynthesis Protein SpsA, Chain A"/>
    <property type="match status" value="1"/>
</dbReference>
<accession>L9VW45</accession>
<keyword evidence="1 4" id="KW-0808">Transferase</keyword>
<dbReference type="PANTHER" id="PTHR43584:SF8">
    <property type="entry name" value="N-ACETYLMURAMATE ALPHA-1-PHOSPHATE URIDYLYLTRANSFERASE"/>
    <property type="match status" value="1"/>
</dbReference>
<evidence type="ECO:0000256" key="1">
    <source>
        <dbReference type="ARBA" id="ARBA00022679"/>
    </source>
</evidence>
<evidence type="ECO:0000313" key="4">
    <source>
        <dbReference type="EMBL" id="ELY40483.1"/>
    </source>
</evidence>
<dbReference type="PANTHER" id="PTHR43584">
    <property type="entry name" value="NUCLEOTIDYL TRANSFERASE"/>
    <property type="match status" value="1"/>
</dbReference>
<dbReference type="eggNOG" id="arCOG00664">
    <property type="taxonomic scope" value="Archaea"/>
</dbReference>
<organism evidence="4 5">
    <name type="scientific">Natronorubrum tibetense GA33</name>
    <dbReference type="NCBI Taxonomy" id="1114856"/>
    <lineage>
        <taxon>Archaea</taxon>
        <taxon>Methanobacteriati</taxon>
        <taxon>Methanobacteriota</taxon>
        <taxon>Stenosarchaea group</taxon>
        <taxon>Halobacteria</taxon>
        <taxon>Halobacteriales</taxon>
        <taxon>Natrialbaceae</taxon>
        <taxon>Natronorubrum</taxon>
    </lineage>
</organism>
<keyword evidence="2" id="KW-0548">Nucleotidyltransferase</keyword>
<dbReference type="InterPro" id="IPR029044">
    <property type="entry name" value="Nucleotide-diphossugar_trans"/>
</dbReference>
<keyword evidence="5" id="KW-1185">Reference proteome</keyword>
<dbReference type="InterPro" id="IPR005835">
    <property type="entry name" value="NTP_transferase_dom"/>
</dbReference>
<reference evidence="4 5" key="1">
    <citation type="journal article" date="2014" name="PLoS Genet.">
        <title>Phylogenetically driven sequencing of extremely halophilic archaea reveals strategies for static and dynamic osmo-response.</title>
        <authorList>
            <person name="Becker E.A."/>
            <person name="Seitzer P.M."/>
            <person name="Tritt A."/>
            <person name="Larsen D."/>
            <person name="Krusor M."/>
            <person name="Yao A.I."/>
            <person name="Wu D."/>
            <person name="Madern D."/>
            <person name="Eisen J.A."/>
            <person name="Darling A.E."/>
            <person name="Facciotti M.T."/>
        </authorList>
    </citation>
    <scope>NUCLEOTIDE SEQUENCE [LARGE SCALE GENOMIC DNA]</scope>
    <source>
        <strain evidence="4 5">GA33</strain>
    </source>
</reference>
<comment type="caution">
    <text evidence="4">The sequence shown here is derived from an EMBL/GenBank/DDBJ whole genome shotgun (WGS) entry which is preliminary data.</text>
</comment>
<dbReference type="STRING" id="1114856.GCA_000383975_02738"/>
<feature type="domain" description="Nucleotidyl transferase" evidence="3">
    <location>
        <begin position="11"/>
        <end position="245"/>
    </location>
</feature>
<dbReference type="SUPFAM" id="SSF53448">
    <property type="entry name" value="Nucleotide-diphospho-sugar transferases"/>
    <property type="match status" value="1"/>
</dbReference>
<dbReference type="Pfam" id="PF00483">
    <property type="entry name" value="NTP_transferase"/>
    <property type="match status" value="1"/>
</dbReference>
<protein>
    <submittedName>
        <fullName evidence="4">Nucleotidyl transferase</fullName>
    </submittedName>
</protein>
<dbReference type="GO" id="GO:0016779">
    <property type="term" value="F:nucleotidyltransferase activity"/>
    <property type="evidence" value="ECO:0007669"/>
    <property type="project" value="UniProtKB-KW"/>
</dbReference>
<dbReference type="PATRIC" id="fig|1114856.3.peg.2407"/>